<dbReference type="GO" id="GO:0003678">
    <property type="term" value="F:DNA helicase activity"/>
    <property type="evidence" value="ECO:0007669"/>
    <property type="project" value="InterPro"/>
</dbReference>
<evidence type="ECO:0000256" key="1">
    <source>
        <dbReference type="ARBA" id="ARBA00022723"/>
    </source>
</evidence>
<keyword evidence="8" id="KW-0175">Coiled coil</keyword>
<keyword evidence="1" id="KW-0479">Metal-binding</keyword>
<feature type="domain" description="ATP-dependent helicase C-terminal" evidence="10">
    <location>
        <begin position="371"/>
        <end position="516"/>
    </location>
</feature>
<dbReference type="Pfam" id="PF06733">
    <property type="entry name" value="DEAD_2"/>
    <property type="match status" value="1"/>
</dbReference>
<dbReference type="InterPro" id="IPR045028">
    <property type="entry name" value="DinG/Rad3-like"/>
</dbReference>
<evidence type="ECO:0000256" key="9">
    <source>
        <dbReference type="SAM" id="MobiDB-lite"/>
    </source>
</evidence>
<dbReference type="OrthoDB" id="19182at2759"/>
<evidence type="ECO:0000313" key="12">
    <source>
        <dbReference type="Proteomes" id="UP000054937"/>
    </source>
</evidence>
<dbReference type="Gene3D" id="1.10.275.40">
    <property type="match status" value="1"/>
</dbReference>
<evidence type="ECO:0000256" key="8">
    <source>
        <dbReference type="SAM" id="Coils"/>
    </source>
</evidence>
<feature type="region of interest" description="Disordered" evidence="9">
    <location>
        <begin position="1095"/>
        <end position="1114"/>
    </location>
</feature>
<dbReference type="EMBL" id="LDAU01000028">
    <property type="protein sequence ID" value="KRX10391.1"/>
    <property type="molecule type" value="Genomic_DNA"/>
</dbReference>
<protein>
    <recommendedName>
        <fullName evidence="10">ATP-dependent helicase C-terminal domain-containing protein</fullName>
    </recommendedName>
</protein>
<dbReference type="InterPro" id="IPR006555">
    <property type="entry name" value="ATP-dep_Helicase_C"/>
</dbReference>
<dbReference type="GO" id="GO:0016818">
    <property type="term" value="F:hydrolase activity, acting on acid anhydrides, in phosphorus-containing anhydrides"/>
    <property type="evidence" value="ECO:0007669"/>
    <property type="project" value="InterPro"/>
</dbReference>
<dbReference type="CDD" id="cd18788">
    <property type="entry name" value="SF2_C_XPD"/>
    <property type="match status" value="1"/>
</dbReference>
<reference evidence="11 12" key="1">
    <citation type="journal article" date="2015" name="Sci. Rep.">
        <title>Genome of the facultative scuticociliatosis pathogen Pseudocohnilembus persalinus provides insight into its virulence through horizontal gene transfer.</title>
        <authorList>
            <person name="Xiong J."/>
            <person name="Wang G."/>
            <person name="Cheng J."/>
            <person name="Tian M."/>
            <person name="Pan X."/>
            <person name="Warren A."/>
            <person name="Jiang C."/>
            <person name="Yuan D."/>
            <person name="Miao W."/>
        </authorList>
    </citation>
    <scope>NUCLEOTIDE SEQUENCE [LARGE SCALE GENOMIC DNA]</scope>
    <source>
        <strain evidence="11">36N120E</strain>
    </source>
</reference>
<dbReference type="GO" id="GO:1904430">
    <property type="term" value="P:negative regulation of t-circle formation"/>
    <property type="evidence" value="ECO:0007669"/>
    <property type="project" value="TreeGrafter"/>
</dbReference>
<evidence type="ECO:0000256" key="5">
    <source>
        <dbReference type="ARBA" id="ARBA00023004"/>
    </source>
</evidence>
<dbReference type="GO" id="GO:0003677">
    <property type="term" value="F:DNA binding"/>
    <property type="evidence" value="ECO:0007669"/>
    <property type="project" value="UniProtKB-KW"/>
</dbReference>
<evidence type="ECO:0000259" key="10">
    <source>
        <dbReference type="SMART" id="SM00491"/>
    </source>
</evidence>
<comment type="caution">
    <text evidence="11">The sequence shown here is derived from an EMBL/GenBank/DDBJ whole genome shotgun (WGS) entry which is preliminary data.</text>
</comment>
<dbReference type="PANTHER" id="PTHR11472">
    <property type="entry name" value="DNA REPAIR DEAD HELICASE RAD3/XP-D SUBFAMILY MEMBER"/>
    <property type="match status" value="1"/>
</dbReference>
<dbReference type="GO" id="GO:0010569">
    <property type="term" value="P:regulation of double-strand break repair via homologous recombination"/>
    <property type="evidence" value="ECO:0007669"/>
    <property type="project" value="TreeGrafter"/>
</dbReference>
<sequence>MPYNYLLNPNKMPKFQIDLENAVVIFDEAHNVAEVSEDGFSFQLEDLYLESAIEELKTLKKVIKRNDIMMAIDFTEQLQEMMGKLANGKNFIKKTNNQQDTYVKDGREIFTIIKEHVRIRNFESKSNMKNFYHFNPKKINQKKVRKSIQTTMKEESKQQSLMSYGFNKVQGQKSEEKNEQKLNLDNFNKIINIFNEAQIYLMMSKDWGVDNVLMFLSGVRNLMSSDEQFQDEKQKKSTKNTVTHFKLVFKKDHEKKNNQLQMMCLDPSLSFQKIIQKNPYNIMLTSGTLTPFNFWDEELKIDFDIKLSGKHVIDTKNNLSAGIVHRGPSGIEFDFSFRNRENDQMFVDLGLLIKDLSSQIPGGILVIFSSYSIRDKCKQLWLKNDIYLKINVIKQIMIEMSGSEESKSVMNSYKQKCNTKDGAILLAVSKGKLSEGYDFPDDLCRAVIVVGIPFPPIMETKVEQKRKYLDEISGKIRGQDWYLMQAMRATNQALGRVVRHREDFGQILMLDSRFKRADLKNQISGWVRENLKSWYSAAEVVRESQNFFKNQEVLQIQRVEEAGLQRQLQQVLERDQALIQVQRAKRLGMEEEQEIQKPFEQLKDTEKPAIQNEQASEIEKMKLADRIQLIMEFNKIKNSDKKVGSNASRLLEIQQQQESEKKLKEEQEQQQQCNNLQNPQEEQQIQQAQQKQNVEYLPTIFKKQQERMEQLKKEQEEFFKQKMEEQKKNQQYQNQIENKHNSHQNQFNLTQDQNQNINKINQNQIFTQQHNFQDNLQNPLYMENFSKDVVIKPPVSTIQNFNNQGINLKNLDQQQKVDISNSLYRIMNNEDLAWKNVQDQNKFQKQRIQNREQQSDEQLQNNQLLIQQQKLQDRKNNNNASKLIKKTFKFHFQQDESMPSSQNTTNIKQNQQQNFDLFSKKGTKRKNSLQEENHQNSNDNYNYKKNKTPDKNSYLDGQFENQKKVLNFDDLKQGVTQEGKIRLLNQNKLDQAMKKTFGDYQNQGNININNKNKNKKLMNLDDGSNKTFAKQLEKLEKAYNEKIKKEGYQNNMDEEVKENRENGNIQDLNQNQKDFGIEDLFTSDNSNNVLFKAEQKLSSPQKNKQKQCFKEIKM</sequence>
<dbReference type="PANTHER" id="PTHR11472:SF34">
    <property type="entry name" value="REGULATOR OF TELOMERE ELONGATION HELICASE 1"/>
    <property type="match status" value="1"/>
</dbReference>
<dbReference type="GO" id="GO:0005524">
    <property type="term" value="F:ATP binding"/>
    <property type="evidence" value="ECO:0007669"/>
    <property type="project" value="UniProtKB-KW"/>
</dbReference>
<dbReference type="InParanoid" id="A0A0V0R7C0"/>
<organism evidence="11 12">
    <name type="scientific">Pseudocohnilembus persalinus</name>
    <name type="common">Ciliate</name>
    <dbReference type="NCBI Taxonomy" id="266149"/>
    <lineage>
        <taxon>Eukaryota</taxon>
        <taxon>Sar</taxon>
        <taxon>Alveolata</taxon>
        <taxon>Ciliophora</taxon>
        <taxon>Intramacronucleata</taxon>
        <taxon>Oligohymenophorea</taxon>
        <taxon>Scuticociliatia</taxon>
        <taxon>Philasterida</taxon>
        <taxon>Pseudocohnilembidae</taxon>
        <taxon>Pseudocohnilembus</taxon>
    </lineage>
</organism>
<dbReference type="GO" id="GO:0090657">
    <property type="term" value="P:telomeric loop disassembly"/>
    <property type="evidence" value="ECO:0007669"/>
    <property type="project" value="TreeGrafter"/>
</dbReference>
<evidence type="ECO:0000313" key="11">
    <source>
        <dbReference type="EMBL" id="KRX10391.1"/>
    </source>
</evidence>
<feature type="compositionally biased region" description="Low complexity" evidence="9">
    <location>
        <begin position="669"/>
        <end position="689"/>
    </location>
</feature>
<name>A0A0V0R7C0_PSEPJ</name>
<dbReference type="GO" id="GO:0070182">
    <property type="term" value="F:DNA polymerase binding"/>
    <property type="evidence" value="ECO:0007669"/>
    <property type="project" value="TreeGrafter"/>
</dbReference>
<keyword evidence="7" id="KW-0539">Nucleus</keyword>
<dbReference type="FunFam" id="3.40.50.300:FF:001352">
    <property type="entry name" value="DNA repair helicase"/>
    <property type="match status" value="1"/>
</dbReference>
<feature type="region of interest" description="Disordered" evidence="9">
    <location>
        <begin position="661"/>
        <end position="689"/>
    </location>
</feature>
<accession>A0A0V0R7C0</accession>
<dbReference type="Gene3D" id="3.40.50.300">
    <property type="entry name" value="P-loop containing nucleotide triphosphate hydrolases"/>
    <property type="match status" value="2"/>
</dbReference>
<dbReference type="SMART" id="SM00491">
    <property type="entry name" value="HELICc2"/>
    <property type="match status" value="1"/>
</dbReference>
<keyword evidence="4" id="KW-0067">ATP-binding</keyword>
<dbReference type="AlphaFoldDB" id="A0A0V0R7C0"/>
<dbReference type="Pfam" id="PF13307">
    <property type="entry name" value="Helicase_C_2"/>
    <property type="match status" value="1"/>
</dbReference>
<evidence type="ECO:0000256" key="4">
    <source>
        <dbReference type="ARBA" id="ARBA00022840"/>
    </source>
</evidence>
<evidence type="ECO:0000256" key="7">
    <source>
        <dbReference type="ARBA" id="ARBA00023242"/>
    </source>
</evidence>
<feature type="coiled-coil region" evidence="8">
    <location>
        <begin position="701"/>
        <end position="742"/>
    </location>
</feature>
<dbReference type="NCBIfam" id="TIGR00604">
    <property type="entry name" value="rad3"/>
    <property type="match status" value="1"/>
</dbReference>
<dbReference type="Proteomes" id="UP000054937">
    <property type="component" value="Unassembled WGS sequence"/>
</dbReference>
<keyword evidence="12" id="KW-1185">Reference proteome</keyword>
<keyword evidence="3" id="KW-0378">Hydrolase</keyword>
<dbReference type="InterPro" id="IPR027417">
    <property type="entry name" value="P-loop_NTPase"/>
</dbReference>
<dbReference type="GO" id="GO:0005634">
    <property type="term" value="C:nucleus"/>
    <property type="evidence" value="ECO:0007669"/>
    <property type="project" value="TreeGrafter"/>
</dbReference>
<dbReference type="GO" id="GO:0045910">
    <property type="term" value="P:negative regulation of DNA recombination"/>
    <property type="evidence" value="ECO:0007669"/>
    <property type="project" value="TreeGrafter"/>
</dbReference>
<keyword evidence="6" id="KW-0238">DNA-binding</keyword>
<gene>
    <name evidence="11" type="ORF">PPERSA_10490</name>
</gene>
<evidence type="ECO:0000256" key="2">
    <source>
        <dbReference type="ARBA" id="ARBA00022741"/>
    </source>
</evidence>
<dbReference type="GO" id="GO:0046872">
    <property type="term" value="F:metal ion binding"/>
    <property type="evidence" value="ECO:0007669"/>
    <property type="project" value="UniProtKB-KW"/>
</dbReference>
<keyword evidence="2" id="KW-0547">Nucleotide-binding</keyword>
<evidence type="ECO:0000256" key="6">
    <source>
        <dbReference type="ARBA" id="ARBA00023125"/>
    </source>
</evidence>
<evidence type="ECO:0000256" key="3">
    <source>
        <dbReference type="ARBA" id="ARBA00022801"/>
    </source>
</evidence>
<proteinExistence type="predicted"/>
<dbReference type="InterPro" id="IPR010614">
    <property type="entry name" value="RAD3-like_helicase_DEAD"/>
</dbReference>
<feature type="region of interest" description="Disordered" evidence="9">
    <location>
        <begin position="925"/>
        <end position="952"/>
    </location>
</feature>
<dbReference type="InterPro" id="IPR013020">
    <property type="entry name" value="Rad3/Chl1-like"/>
</dbReference>
<keyword evidence="5" id="KW-0408">Iron</keyword>